<comment type="caution">
    <text evidence="7">The sequence shown here is derived from an EMBL/GenBank/DDBJ whole genome shotgun (WGS) entry which is preliminary data.</text>
</comment>
<evidence type="ECO:0000256" key="6">
    <source>
        <dbReference type="SAM" id="Phobius"/>
    </source>
</evidence>
<dbReference type="PANTHER" id="PTHR45842">
    <property type="entry name" value="SYNAPTIC ADHESION-LIKE MOLECULE SALM"/>
    <property type="match status" value="1"/>
</dbReference>
<keyword evidence="4" id="KW-0325">Glycoprotein</keyword>
<dbReference type="InterPro" id="IPR032675">
    <property type="entry name" value="LRR_dom_sf"/>
</dbReference>
<dbReference type="Proteomes" id="UP001152320">
    <property type="component" value="Chromosome 4"/>
</dbReference>
<protein>
    <submittedName>
        <fullName evidence="7">Leucine-rich repeat-containing protein 15</fullName>
    </submittedName>
</protein>
<accession>A0A9Q1HGD3</accession>
<feature type="region of interest" description="Disordered" evidence="5">
    <location>
        <begin position="470"/>
        <end position="491"/>
    </location>
</feature>
<dbReference type="PANTHER" id="PTHR45842:SF12">
    <property type="entry name" value="KEKKON 5, ISOFORM A"/>
    <property type="match status" value="1"/>
</dbReference>
<evidence type="ECO:0000256" key="1">
    <source>
        <dbReference type="ARBA" id="ARBA00022614"/>
    </source>
</evidence>
<feature type="transmembrane region" description="Helical" evidence="6">
    <location>
        <begin position="12"/>
        <end position="34"/>
    </location>
</feature>
<reference evidence="7" key="1">
    <citation type="submission" date="2021-10" db="EMBL/GenBank/DDBJ databases">
        <title>Tropical sea cucumber genome reveals ecological adaptation and Cuvierian tubules defense mechanism.</title>
        <authorList>
            <person name="Chen T."/>
        </authorList>
    </citation>
    <scope>NUCLEOTIDE SEQUENCE</scope>
    <source>
        <strain evidence="7">Nanhai2018</strain>
        <tissue evidence="7">Muscle</tissue>
    </source>
</reference>
<dbReference type="InterPro" id="IPR050467">
    <property type="entry name" value="LRFN"/>
</dbReference>
<evidence type="ECO:0000256" key="5">
    <source>
        <dbReference type="SAM" id="MobiDB-lite"/>
    </source>
</evidence>
<keyword evidence="8" id="KW-1185">Reference proteome</keyword>
<feature type="transmembrane region" description="Helical" evidence="6">
    <location>
        <begin position="431"/>
        <end position="453"/>
    </location>
</feature>
<dbReference type="InterPro" id="IPR003591">
    <property type="entry name" value="Leu-rich_rpt_typical-subtyp"/>
</dbReference>
<sequence length="504" mass="57269">MCRDDYVRSLEVMGICIHWSLVGILSLTLFGLLLSCAHVKAQTSGLESTSPSTKHENQSQDITCGQRCHYDGWFQRAFCDERNLYNIPSSEGCKDTVLLEMQGNHLTNISVGSFLGYSHLKTLDLSYNEITVICPGVFLHTRQLRNILINNNHIKELKNGTFTGTENHLSRIYLKRNKIADIHENVFHGFTALFAIYLSYNRIKLLPSSVFHGLDRLQDVIIGYNKINHLHAFIFQDLISLESVSLRNNKLTWLPRGLFHGLPSLREVVLSNNELVMLPSPQNLGLTSVHRLYLDNNNLTRSSSIYPYFQQMYDEFDISGNPLICDCAFITIQEWYKNKSVETLHESSVMCTMGDFKYHLGDILPISCNYQTNITVSSTEPSEEQTNTIQYNTAGGGASEVMTSHKGNFADNNHVRRLPFNQYHGINTAEIVTVILSLYCAVCLTILLILWICHNCHCCYLSKRNSDTNRENLEPKGLQEDENNKQKMSVPDCQLENPAILRDG</sequence>
<evidence type="ECO:0000256" key="4">
    <source>
        <dbReference type="ARBA" id="ARBA00023180"/>
    </source>
</evidence>
<evidence type="ECO:0000313" key="7">
    <source>
        <dbReference type="EMBL" id="KAJ8043978.1"/>
    </source>
</evidence>
<dbReference type="Gene3D" id="3.80.10.10">
    <property type="entry name" value="Ribonuclease Inhibitor"/>
    <property type="match status" value="2"/>
</dbReference>
<evidence type="ECO:0000256" key="2">
    <source>
        <dbReference type="ARBA" id="ARBA00022729"/>
    </source>
</evidence>
<keyword evidence="6" id="KW-0812">Transmembrane</keyword>
<name>A0A9Q1HGD3_HOLLE</name>
<dbReference type="InterPro" id="IPR001611">
    <property type="entry name" value="Leu-rich_rpt"/>
</dbReference>
<gene>
    <name evidence="7" type="ORF">HOLleu_11309</name>
</gene>
<proteinExistence type="predicted"/>
<keyword evidence="6" id="KW-0472">Membrane</keyword>
<dbReference type="PROSITE" id="PS51450">
    <property type="entry name" value="LRR"/>
    <property type="match status" value="1"/>
</dbReference>
<feature type="compositionally biased region" description="Basic and acidic residues" evidence="5">
    <location>
        <begin position="470"/>
        <end position="485"/>
    </location>
</feature>
<dbReference type="OrthoDB" id="546383at2759"/>
<dbReference type="Pfam" id="PF00560">
    <property type="entry name" value="LRR_1"/>
    <property type="match status" value="1"/>
</dbReference>
<keyword evidence="1" id="KW-0433">Leucine-rich repeat</keyword>
<evidence type="ECO:0000256" key="3">
    <source>
        <dbReference type="ARBA" id="ARBA00022737"/>
    </source>
</evidence>
<keyword evidence="6" id="KW-1133">Transmembrane helix</keyword>
<evidence type="ECO:0000313" key="8">
    <source>
        <dbReference type="Proteomes" id="UP001152320"/>
    </source>
</evidence>
<dbReference type="AlphaFoldDB" id="A0A9Q1HGD3"/>
<dbReference type="EMBL" id="JAIZAY010000004">
    <property type="protein sequence ID" value="KAJ8043978.1"/>
    <property type="molecule type" value="Genomic_DNA"/>
</dbReference>
<organism evidence="7 8">
    <name type="scientific">Holothuria leucospilota</name>
    <name type="common">Black long sea cucumber</name>
    <name type="synonym">Mertensiothuria leucospilota</name>
    <dbReference type="NCBI Taxonomy" id="206669"/>
    <lineage>
        <taxon>Eukaryota</taxon>
        <taxon>Metazoa</taxon>
        <taxon>Echinodermata</taxon>
        <taxon>Eleutherozoa</taxon>
        <taxon>Echinozoa</taxon>
        <taxon>Holothuroidea</taxon>
        <taxon>Aspidochirotacea</taxon>
        <taxon>Aspidochirotida</taxon>
        <taxon>Holothuriidae</taxon>
        <taxon>Holothuria</taxon>
    </lineage>
</organism>
<dbReference type="SMART" id="SM00369">
    <property type="entry name" value="LRR_TYP"/>
    <property type="match status" value="8"/>
</dbReference>
<dbReference type="Pfam" id="PF13855">
    <property type="entry name" value="LRR_8"/>
    <property type="match status" value="2"/>
</dbReference>
<dbReference type="SUPFAM" id="SSF52058">
    <property type="entry name" value="L domain-like"/>
    <property type="match status" value="1"/>
</dbReference>
<keyword evidence="2" id="KW-0732">Signal</keyword>
<keyword evidence="3" id="KW-0677">Repeat</keyword>